<dbReference type="RefSeq" id="WP_092356348.1">
    <property type="nucleotide sequence ID" value="NZ_FOIN01000046.1"/>
</dbReference>
<accession>A0A1I0HAC1</accession>
<dbReference type="EMBL" id="FOIN01000046">
    <property type="protein sequence ID" value="SET80714.1"/>
    <property type="molecule type" value="Genomic_DNA"/>
</dbReference>
<feature type="transmembrane region" description="Helical" evidence="1">
    <location>
        <begin position="41"/>
        <end position="66"/>
    </location>
</feature>
<gene>
    <name evidence="2" type="ORF">SAMN04489758_14614</name>
</gene>
<protein>
    <submittedName>
        <fullName evidence="2">Uncharacterized protein</fullName>
    </submittedName>
</protein>
<evidence type="ECO:0000256" key="1">
    <source>
        <dbReference type="SAM" id="Phobius"/>
    </source>
</evidence>
<organism evidence="2 3">
    <name type="scientific">Thomasclavelia cocleata</name>
    <dbReference type="NCBI Taxonomy" id="69824"/>
    <lineage>
        <taxon>Bacteria</taxon>
        <taxon>Bacillati</taxon>
        <taxon>Bacillota</taxon>
        <taxon>Erysipelotrichia</taxon>
        <taxon>Erysipelotrichales</taxon>
        <taxon>Coprobacillaceae</taxon>
        <taxon>Thomasclavelia</taxon>
    </lineage>
</organism>
<dbReference type="Proteomes" id="UP000198558">
    <property type="component" value="Unassembled WGS sequence"/>
</dbReference>
<keyword evidence="1" id="KW-0812">Transmembrane</keyword>
<evidence type="ECO:0000313" key="2">
    <source>
        <dbReference type="EMBL" id="SET80714.1"/>
    </source>
</evidence>
<dbReference type="GeneID" id="78289375"/>
<sequence>MNKNQILSVRFLGFSKYLGIIAIISFIIFLIINAFNIGNDILFWISYALLMVSFIGAIQSICLYFIGKFYGKNTK</sequence>
<proteinExistence type="predicted"/>
<keyword evidence="3" id="KW-1185">Reference proteome</keyword>
<evidence type="ECO:0000313" key="3">
    <source>
        <dbReference type="Proteomes" id="UP000198558"/>
    </source>
</evidence>
<feature type="transmembrane region" description="Helical" evidence="1">
    <location>
        <begin position="12"/>
        <end position="35"/>
    </location>
</feature>
<keyword evidence="1" id="KW-0472">Membrane</keyword>
<dbReference type="AlphaFoldDB" id="A0A1I0HAC1"/>
<name>A0A1I0HAC1_9FIRM</name>
<keyword evidence="1" id="KW-1133">Transmembrane helix</keyword>
<reference evidence="3" key="1">
    <citation type="submission" date="2016-10" db="EMBL/GenBank/DDBJ databases">
        <authorList>
            <person name="Varghese N."/>
            <person name="Submissions S."/>
        </authorList>
    </citation>
    <scope>NUCLEOTIDE SEQUENCE [LARGE SCALE GENOMIC DNA]</scope>
    <source>
        <strain evidence="3">DSM 1551</strain>
    </source>
</reference>